<evidence type="ECO:0000313" key="3">
    <source>
        <dbReference type="Proteomes" id="UP001595907"/>
    </source>
</evidence>
<dbReference type="RefSeq" id="WP_379710338.1">
    <property type="nucleotide sequence ID" value="NZ_JBHSCZ010000003.1"/>
</dbReference>
<evidence type="ECO:0000259" key="1">
    <source>
        <dbReference type="Pfam" id="PF10988"/>
    </source>
</evidence>
<protein>
    <submittedName>
        <fullName evidence="2">Head GIN domain-containing protein</fullName>
    </submittedName>
</protein>
<keyword evidence="3" id="KW-1185">Reference proteome</keyword>
<dbReference type="Gene3D" id="2.160.20.120">
    <property type="match status" value="1"/>
</dbReference>
<comment type="caution">
    <text evidence="2">The sequence shown here is derived from an EMBL/GenBank/DDBJ whole genome shotgun (WGS) entry which is preliminary data.</text>
</comment>
<feature type="domain" description="Putative auto-transporter adhesin head GIN" evidence="1">
    <location>
        <begin position="38"/>
        <end position="218"/>
    </location>
</feature>
<organism evidence="2 3">
    <name type="scientific">Ferruginibacter yonginensis</name>
    <dbReference type="NCBI Taxonomy" id="1310416"/>
    <lineage>
        <taxon>Bacteria</taxon>
        <taxon>Pseudomonadati</taxon>
        <taxon>Bacteroidota</taxon>
        <taxon>Chitinophagia</taxon>
        <taxon>Chitinophagales</taxon>
        <taxon>Chitinophagaceae</taxon>
        <taxon>Ferruginibacter</taxon>
    </lineage>
</organism>
<evidence type="ECO:0000313" key="2">
    <source>
        <dbReference type="EMBL" id="MFC4263572.1"/>
    </source>
</evidence>
<dbReference type="Pfam" id="PF10988">
    <property type="entry name" value="DUF2807"/>
    <property type="match status" value="1"/>
</dbReference>
<accession>A0ABV8QV20</accession>
<reference evidence="3" key="1">
    <citation type="journal article" date="2019" name="Int. J. Syst. Evol. Microbiol.">
        <title>The Global Catalogue of Microorganisms (GCM) 10K type strain sequencing project: providing services to taxonomists for standard genome sequencing and annotation.</title>
        <authorList>
            <consortium name="The Broad Institute Genomics Platform"/>
            <consortium name="The Broad Institute Genome Sequencing Center for Infectious Disease"/>
            <person name="Wu L."/>
            <person name="Ma J."/>
        </authorList>
    </citation>
    <scope>NUCLEOTIDE SEQUENCE [LARGE SCALE GENOMIC DNA]</scope>
    <source>
        <strain evidence="3">CECT 8289</strain>
    </source>
</reference>
<dbReference type="Proteomes" id="UP001595907">
    <property type="component" value="Unassembled WGS sequence"/>
</dbReference>
<gene>
    <name evidence="2" type="ORF">ACFOWM_11820</name>
</gene>
<name>A0ABV8QV20_9BACT</name>
<dbReference type="InterPro" id="IPR021255">
    <property type="entry name" value="DUF2807"/>
</dbReference>
<proteinExistence type="predicted"/>
<sequence>MKYFLFVIISISILASCKMRRITGSGNIITKTRQLNSFTSISASGGITVDIQYGPQTSVVVEADDNLEPYIETKVVGGKLSIAIEKYTSFRNTTMFVHITMPYVEGISTSASATVTTKTIMKGNNEVDLKASSGSKITVNLDAPTIKADASSGAEINTAGFTKNAITSASSGSNINFADLKAETASANVSSGATINIFASIKVNATASSGGNISYRGGAKEIVKNESSGGSVNEE</sequence>
<dbReference type="PROSITE" id="PS51257">
    <property type="entry name" value="PROKAR_LIPOPROTEIN"/>
    <property type="match status" value="1"/>
</dbReference>
<dbReference type="EMBL" id="JBHSCZ010000003">
    <property type="protein sequence ID" value="MFC4263572.1"/>
    <property type="molecule type" value="Genomic_DNA"/>
</dbReference>